<name>A0AAJ5VAR7_MICMQ</name>
<dbReference type="RefSeq" id="WP_275093136.1">
    <property type="nucleotide sequence ID" value="NZ_CP118606.1"/>
</dbReference>
<feature type="compositionally biased region" description="Basic residues" evidence="1">
    <location>
        <begin position="299"/>
        <end position="308"/>
    </location>
</feature>
<dbReference type="EMBL" id="CP118606">
    <property type="protein sequence ID" value="WEF20806.1"/>
    <property type="molecule type" value="Genomic_DNA"/>
</dbReference>
<dbReference type="PANTHER" id="PTHR42886">
    <property type="entry name" value="RE40534P-RELATED"/>
    <property type="match status" value="1"/>
</dbReference>
<dbReference type="InterPro" id="IPR029058">
    <property type="entry name" value="AB_hydrolase_fold"/>
</dbReference>
<dbReference type="Gene3D" id="3.40.50.1820">
    <property type="entry name" value="alpha/beta hydrolase"/>
    <property type="match status" value="1"/>
</dbReference>
<keyword evidence="3" id="KW-0378">Hydrolase</keyword>
<dbReference type="SUPFAM" id="SSF53474">
    <property type="entry name" value="alpha/beta-Hydrolases"/>
    <property type="match status" value="1"/>
</dbReference>
<evidence type="ECO:0000259" key="2">
    <source>
        <dbReference type="Pfam" id="PF12697"/>
    </source>
</evidence>
<protein>
    <submittedName>
        <fullName evidence="3">Alpha/beta hydrolase</fullName>
    </submittedName>
</protein>
<dbReference type="Pfam" id="PF12697">
    <property type="entry name" value="Abhydrolase_6"/>
    <property type="match status" value="1"/>
</dbReference>
<evidence type="ECO:0000313" key="3">
    <source>
        <dbReference type="EMBL" id="WEF20806.1"/>
    </source>
</evidence>
<dbReference type="InterPro" id="IPR000073">
    <property type="entry name" value="AB_hydrolase_1"/>
</dbReference>
<dbReference type="AlphaFoldDB" id="A0AAJ5VAR7"/>
<dbReference type="PANTHER" id="PTHR42886:SF29">
    <property type="entry name" value="PUMMELIG, ISOFORM A"/>
    <property type="match status" value="1"/>
</dbReference>
<feature type="compositionally biased region" description="Low complexity" evidence="1">
    <location>
        <begin position="309"/>
        <end position="321"/>
    </location>
</feature>
<sequence length="339" mass="35925">MPSVLELLTRSIHSAARVSPALAGDLAYHLFFTTSPRMPVRETDAATLDDARLGSLRVRGIDVSTYEWGRGPRTVLLLHGWRGRASQFAPLVRELVAEGFRVLAFDAPAHGTSGGGRTDVRDWVDAAEQLHAARGPFAAIVGHSFGAFAALTIARSTVPADAVVAIAGAAGPDAFVAEFAKELGLDPATIARLSERFRRRLDLDQATISVRYDAARHPLPARTALMVIHDRDDRRMPDSDSLRLHAAHGERSRLLRTEGLGHTRVLSADATLDAVVALVTGGLEAVDALGSTAPGATQARRRAPRRTTGRTAAATTTAGAPEPSGRSATAGQQRPPVDA</sequence>
<reference evidence="3" key="1">
    <citation type="submission" date="2023-02" db="EMBL/GenBank/DDBJ databases">
        <title>Genome sequence of Microbacterium liquefaciens B1075.</title>
        <authorList>
            <person name="Cao J."/>
            <person name="Li X."/>
        </authorList>
    </citation>
    <scope>NUCLEOTIDE SEQUENCE</scope>
    <source>
        <strain evidence="3">B1075</strain>
    </source>
</reference>
<dbReference type="Proteomes" id="UP001214756">
    <property type="component" value="Chromosome"/>
</dbReference>
<dbReference type="GO" id="GO:0016787">
    <property type="term" value="F:hydrolase activity"/>
    <property type="evidence" value="ECO:0007669"/>
    <property type="project" value="UniProtKB-KW"/>
</dbReference>
<gene>
    <name evidence="3" type="ORF">PWF71_16160</name>
</gene>
<proteinExistence type="predicted"/>
<organism evidence="3 4">
    <name type="scientific">Microbacterium maritypicum</name>
    <name type="common">Microbacterium liquefaciens</name>
    <dbReference type="NCBI Taxonomy" id="33918"/>
    <lineage>
        <taxon>Bacteria</taxon>
        <taxon>Bacillati</taxon>
        <taxon>Actinomycetota</taxon>
        <taxon>Actinomycetes</taxon>
        <taxon>Micrococcales</taxon>
        <taxon>Microbacteriaceae</taxon>
        <taxon>Microbacterium</taxon>
    </lineage>
</organism>
<accession>A0AAJ5VAR7</accession>
<feature type="domain" description="AB hydrolase-1" evidence="2">
    <location>
        <begin position="75"/>
        <end position="271"/>
    </location>
</feature>
<evidence type="ECO:0000313" key="4">
    <source>
        <dbReference type="Proteomes" id="UP001214756"/>
    </source>
</evidence>
<feature type="region of interest" description="Disordered" evidence="1">
    <location>
        <begin position="293"/>
        <end position="339"/>
    </location>
</feature>
<evidence type="ECO:0000256" key="1">
    <source>
        <dbReference type="SAM" id="MobiDB-lite"/>
    </source>
</evidence>